<name>A0A941F8U8_9BACT</name>
<evidence type="ECO:0000256" key="6">
    <source>
        <dbReference type="SAM" id="Phobius"/>
    </source>
</evidence>
<dbReference type="Gene3D" id="1.20.1250.20">
    <property type="entry name" value="MFS general substrate transporter like domains"/>
    <property type="match status" value="1"/>
</dbReference>
<dbReference type="CDD" id="cd17321">
    <property type="entry name" value="MFS_MMR_MDR_like"/>
    <property type="match status" value="1"/>
</dbReference>
<evidence type="ECO:0000256" key="5">
    <source>
        <dbReference type="ARBA" id="ARBA00023136"/>
    </source>
</evidence>
<protein>
    <submittedName>
        <fullName evidence="8">MFS transporter</fullName>
    </submittedName>
</protein>
<keyword evidence="5 6" id="KW-0472">Membrane</keyword>
<feature type="transmembrane region" description="Helical" evidence="6">
    <location>
        <begin position="163"/>
        <end position="182"/>
    </location>
</feature>
<dbReference type="GO" id="GO:0022857">
    <property type="term" value="F:transmembrane transporter activity"/>
    <property type="evidence" value="ECO:0007669"/>
    <property type="project" value="InterPro"/>
</dbReference>
<evidence type="ECO:0000256" key="1">
    <source>
        <dbReference type="ARBA" id="ARBA00004141"/>
    </source>
</evidence>
<feature type="transmembrane region" description="Helical" evidence="6">
    <location>
        <begin position="219"/>
        <end position="238"/>
    </location>
</feature>
<feature type="transmembrane region" description="Helical" evidence="6">
    <location>
        <begin position="7"/>
        <end position="30"/>
    </location>
</feature>
<evidence type="ECO:0000259" key="7">
    <source>
        <dbReference type="PROSITE" id="PS50850"/>
    </source>
</evidence>
<keyword evidence="4 6" id="KW-1133">Transmembrane helix</keyword>
<feature type="transmembrane region" description="Helical" evidence="6">
    <location>
        <begin position="80"/>
        <end position="101"/>
    </location>
</feature>
<comment type="subcellular location">
    <subcellularLocation>
        <location evidence="1">Membrane</location>
        <topology evidence="1">Multi-pass membrane protein</topology>
    </subcellularLocation>
</comment>
<evidence type="ECO:0000313" key="9">
    <source>
        <dbReference type="Proteomes" id="UP000679220"/>
    </source>
</evidence>
<dbReference type="PROSITE" id="PS50850">
    <property type="entry name" value="MFS"/>
    <property type="match status" value="1"/>
</dbReference>
<dbReference type="Proteomes" id="UP000679220">
    <property type="component" value="Unassembled WGS sequence"/>
</dbReference>
<evidence type="ECO:0000256" key="2">
    <source>
        <dbReference type="ARBA" id="ARBA00022448"/>
    </source>
</evidence>
<feature type="transmembrane region" description="Helical" evidence="6">
    <location>
        <begin position="387"/>
        <end position="412"/>
    </location>
</feature>
<dbReference type="AlphaFoldDB" id="A0A941F8U8"/>
<sequence length="462" mass="49869">MARTQKTVLLVVTLTSFIGPFIISSVNIALPDIERYFAIDAITLSWVITSFLLSSAIFLLPMGKWADIKGVKSIFKQGTVVFVVFTFLCAITNSSTILIVARFLQGVGAAMLMATGPAILISEFPVNQRGRVLGINVAAVYIGLSVGPLVGGFVTYYFGWQGIFWISGMLGLSVMLVAFLFLGEDKHKAPQSRMDVWGAIIYMLALSCLVYGSSKITSLQGQILIGLGVLLIIGFLFYQTKVSFPVFPTHLFRINKLFAYSNAAALINYSATFAIVFLLSLYLQKIQHYSPREAGSILIAQPVVMALLSPLAGYLSDRMEPRILASAGMAICSLGLALLAFIGADTSTITIIGILAFIGIGFALFSSPNMNTIMSSVDKTKSGLASGMAATMRVLGQMASMTIATAIFAIFFKGESVEGVSDLLFIKSIHYAFLAFAFICAGGIYFSMARGRMHTDNENRID</sequence>
<dbReference type="PRINTS" id="PR01036">
    <property type="entry name" value="TCRTETB"/>
</dbReference>
<reference evidence="8" key="2">
    <citation type="submission" date="2021-04" db="EMBL/GenBank/DDBJ databases">
        <authorList>
            <person name="Zhang T."/>
            <person name="Zhang Y."/>
            <person name="Lu D."/>
            <person name="Zuo D."/>
            <person name="Du Z."/>
        </authorList>
    </citation>
    <scope>NUCLEOTIDE SEQUENCE</scope>
    <source>
        <strain evidence="8">JR1</strain>
    </source>
</reference>
<dbReference type="EMBL" id="JAGTAR010000065">
    <property type="protein sequence ID" value="MBR8538337.1"/>
    <property type="molecule type" value="Genomic_DNA"/>
</dbReference>
<feature type="transmembrane region" description="Helical" evidence="6">
    <location>
        <begin position="194"/>
        <end position="213"/>
    </location>
</feature>
<dbReference type="InterPro" id="IPR011701">
    <property type="entry name" value="MFS"/>
</dbReference>
<evidence type="ECO:0000256" key="3">
    <source>
        <dbReference type="ARBA" id="ARBA00022692"/>
    </source>
</evidence>
<dbReference type="PANTHER" id="PTHR42718">
    <property type="entry name" value="MAJOR FACILITATOR SUPERFAMILY MULTIDRUG TRANSPORTER MFSC"/>
    <property type="match status" value="1"/>
</dbReference>
<keyword evidence="9" id="KW-1185">Reference proteome</keyword>
<feature type="domain" description="Major facilitator superfamily (MFS) profile" evidence="7">
    <location>
        <begin position="8"/>
        <end position="452"/>
    </location>
</feature>
<keyword evidence="2" id="KW-0813">Transport</keyword>
<reference evidence="8" key="1">
    <citation type="journal article" date="2018" name="Int. J. Syst. Evol. Microbiol.">
        <title>Carboxylicivirga sediminis sp. nov., isolated from coastal sediment.</title>
        <authorList>
            <person name="Wang F.Q."/>
            <person name="Ren L.H."/>
            <person name="Zou R.J."/>
            <person name="Sun Y.Z."/>
            <person name="Liu X.J."/>
            <person name="Jiang F."/>
            <person name="Liu L.J."/>
        </authorList>
    </citation>
    <scope>NUCLEOTIDE SEQUENCE</scope>
    <source>
        <strain evidence="8">JR1</strain>
    </source>
</reference>
<proteinExistence type="predicted"/>
<feature type="transmembrane region" description="Helical" evidence="6">
    <location>
        <begin position="259"/>
        <end position="283"/>
    </location>
</feature>
<feature type="transmembrane region" description="Helical" evidence="6">
    <location>
        <begin position="348"/>
        <end position="366"/>
    </location>
</feature>
<feature type="transmembrane region" description="Helical" evidence="6">
    <location>
        <begin position="323"/>
        <end position="342"/>
    </location>
</feature>
<evidence type="ECO:0000256" key="4">
    <source>
        <dbReference type="ARBA" id="ARBA00022989"/>
    </source>
</evidence>
<gene>
    <name evidence="8" type="ORF">KDU71_22390</name>
</gene>
<keyword evidence="3 6" id="KW-0812">Transmembrane</keyword>
<dbReference type="Pfam" id="PF07690">
    <property type="entry name" value="MFS_1"/>
    <property type="match status" value="1"/>
</dbReference>
<feature type="transmembrane region" description="Helical" evidence="6">
    <location>
        <begin position="295"/>
        <end position="316"/>
    </location>
</feature>
<dbReference type="GO" id="GO:0016020">
    <property type="term" value="C:membrane"/>
    <property type="evidence" value="ECO:0007669"/>
    <property type="project" value="UniProtKB-SubCell"/>
</dbReference>
<evidence type="ECO:0000313" key="8">
    <source>
        <dbReference type="EMBL" id="MBR8538337.1"/>
    </source>
</evidence>
<accession>A0A941F8U8</accession>
<dbReference type="PANTHER" id="PTHR42718:SF9">
    <property type="entry name" value="MAJOR FACILITATOR SUPERFAMILY MULTIDRUG TRANSPORTER MFSC"/>
    <property type="match status" value="1"/>
</dbReference>
<dbReference type="InterPro" id="IPR020846">
    <property type="entry name" value="MFS_dom"/>
</dbReference>
<feature type="transmembrane region" description="Helical" evidence="6">
    <location>
        <begin position="36"/>
        <end position="60"/>
    </location>
</feature>
<dbReference type="SUPFAM" id="SSF103473">
    <property type="entry name" value="MFS general substrate transporter"/>
    <property type="match status" value="1"/>
</dbReference>
<feature type="transmembrane region" description="Helical" evidence="6">
    <location>
        <begin position="138"/>
        <end position="157"/>
    </location>
</feature>
<feature type="transmembrane region" description="Helical" evidence="6">
    <location>
        <begin position="107"/>
        <end position="126"/>
    </location>
</feature>
<comment type="caution">
    <text evidence="8">The sequence shown here is derived from an EMBL/GenBank/DDBJ whole genome shotgun (WGS) entry which is preliminary data.</text>
</comment>
<dbReference type="Gene3D" id="1.20.1720.10">
    <property type="entry name" value="Multidrug resistance protein D"/>
    <property type="match status" value="1"/>
</dbReference>
<feature type="transmembrane region" description="Helical" evidence="6">
    <location>
        <begin position="424"/>
        <end position="446"/>
    </location>
</feature>
<organism evidence="8 9">
    <name type="scientific">Carboxylicivirga sediminis</name>
    <dbReference type="NCBI Taxonomy" id="2006564"/>
    <lineage>
        <taxon>Bacteria</taxon>
        <taxon>Pseudomonadati</taxon>
        <taxon>Bacteroidota</taxon>
        <taxon>Bacteroidia</taxon>
        <taxon>Marinilabiliales</taxon>
        <taxon>Marinilabiliaceae</taxon>
        <taxon>Carboxylicivirga</taxon>
    </lineage>
</organism>
<dbReference type="InterPro" id="IPR036259">
    <property type="entry name" value="MFS_trans_sf"/>
</dbReference>